<gene>
    <name evidence="2" type="ORF">SAMN03080599_01614</name>
</gene>
<dbReference type="PANTHER" id="PTHR43649:SF12">
    <property type="entry name" value="DIACETYLCHITOBIOSE BINDING PROTEIN DASA"/>
    <property type="match status" value="1"/>
</dbReference>
<proteinExistence type="predicted"/>
<dbReference type="InterPro" id="IPR006059">
    <property type="entry name" value="SBP"/>
</dbReference>
<keyword evidence="1" id="KW-0472">Membrane</keyword>
<dbReference type="EMBL" id="FMWL01000006">
    <property type="protein sequence ID" value="SCZ79142.1"/>
    <property type="molecule type" value="Genomic_DNA"/>
</dbReference>
<evidence type="ECO:0000313" key="2">
    <source>
        <dbReference type="EMBL" id="SCZ79142.1"/>
    </source>
</evidence>
<keyword evidence="1" id="KW-0812">Transmembrane</keyword>
<feature type="transmembrane region" description="Helical" evidence="1">
    <location>
        <begin position="31"/>
        <end position="47"/>
    </location>
</feature>
<protein>
    <submittedName>
        <fullName evidence="2">ABC-type glycerol-3-phosphate transport system, substrate-binding protein</fullName>
    </submittedName>
</protein>
<keyword evidence="1" id="KW-1133">Transmembrane helix</keyword>
<dbReference type="Proteomes" id="UP000199208">
    <property type="component" value="Unassembled WGS sequence"/>
</dbReference>
<name>A0A1G5RYG7_9FIRM</name>
<organism evidence="2 3">
    <name type="scientific">Acidaminobacter hydrogenoformans DSM 2784</name>
    <dbReference type="NCBI Taxonomy" id="1120920"/>
    <lineage>
        <taxon>Bacteria</taxon>
        <taxon>Bacillati</taxon>
        <taxon>Bacillota</taxon>
        <taxon>Clostridia</taxon>
        <taxon>Peptostreptococcales</taxon>
        <taxon>Acidaminobacteraceae</taxon>
        <taxon>Acidaminobacter</taxon>
    </lineage>
</organism>
<accession>A0A1G5RYG7</accession>
<dbReference type="SUPFAM" id="SSF53850">
    <property type="entry name" value="Periplasmic binding protein-like II"/>
    <property type="match status" value="1"/>
</dbReference>
<dbReference type="STRING" id="1120920.SAMN03080599_01614"/>
<reference evidence="2 3" key="1">
    <citation type="submission" date="2016-10" db="EMBL/GenBank/DDBJ databases">
        <authorList>
            <person name="de Groot N.N."/>
        </authorList>
    </citation>
    <scope>NUCLEOTIDE SEQUENCE [LARGE SCALE GENOMIC DNA]</scope>
    <source>
        <strain evidence="2 3">DSM 2784</strain>
    </source>
</reference>
<dbReference type="RefSeq" id="WP_170829362.1">
    <property type="nucleotide sequence ID" value="NZ_FMWL01000006.1"/>
</dbReference>
<sequence>MNEKAVFVFKHGLDDQTKQSPLRFSLFQRRLLVFFCLTAVICLLLTACSETVPTDSPDQDSTVKLRVMRRESVFQPININPETRARYKAATGIDLQIEAVPSNNYSSKLKLSLSSENLPDIIEVSYSEMIQSVSSGRLAPLSHLIATQAPHFSKLLEARPELNALMIGDNFYAFPMLVWKSLPTAAVPILRMDVLNALDLGDRQNLTAPQTYDELLELLIYIKAAYPELDLWINRSGTRNLISNVSYPLGSGYSQSTSFYFEPRSGKGEFLYGPAHSSFKEVLAFLKKAYESGVLDPYYALTTVDEWQQKLSTGQALFFFDLPINLENFNVPLKKLNSNYAFAPLLNIKNGAGDARISLQYETHWLHNYYAISSKSRNIEAAVQLLDWLYSEEGASVANYGAFGTDYTLEAGRAIIHPGHYLHYKEAPFSFRLMQFERGTGQGFFTPYIDQTFQYQIQPQLEAVMDQIARSGMGETAPLPPSLTVKEAARVSELIQHLDAILFEHIDAYIIGEKSIDQFETTLMRQLQEAGSGELEEILNRER</sequence>
<dbReference type="Pfam" id="PF01547">
    <property type="entry name" value="SBP_bac_1"/>
    <property type="match status" value="1"/>
</dbReference>
<dbReference type="InterPro" id="IPR050490">
    <property type="entry name" value="Bact_solute-bd_prot1"/>
</dbReference>
<dbReference type="PANTHER" id="PTHR43649">
    <property type="entry name" value="ARABINOSE-BINDING PROTEIN-RELATED"/>
    <property type="match status" value="1"/>
</dbReference>
<evidence type="ECO:0000256" key="1">
    <source>
        <dbReference type="SAM" id="Phobius"/>
    </source>
</evidence>
<keyword evidence="3" id="KW-1185">Reference proteome</keyword>
<evidence type="ECO:0000313" key="3">
    <source>
        <dbReference type="Proteomes" id="UP000199208"/>
    </source>
</evidence>
<dbReference type="AlphaFoldDB" id="A0A1G5RYG7"/>
<dbReference type="Gene3D" id="3.40.190.10">
    <property type="entry name" value="Periplasmic binding protein-like II"/>
    <property type="match status" value="2"/>
</dbReference>